<dbReference type="AlphaFoldDB" id="A0A9N8V923"/>
<evidence type="ECO:0000256" key="1">
    <source>
        <dbReference type="SAM" id="MobiDB-lite"/>
    </source>
</evidence>
<evidence type="ECO:0000313" key="2">
    <source>
        <dbReference type="EMBL" id="CAG8442121.1"/>
    </source>
</evidence>
<dbReference type="Proteomes" id="UP000789831">
    <property type="component" value="Unassembled WGS sequence"/>
</dbReference>
<name>A0A9N8V923_9GLOM</name>
<feature type="region of interest" description="Disordered" evidence="1">
    <location>
        <begin position="116"/>
        <end position="148"/>
    </location>
</feature>
<evidence type="ECO:0000313" key="3">
    <source>
        <dbReference type="Proteomes" id="UP000789831"/>
    </source>
</evidence>
<feature type="compositionally biased region" description="Basic and acidic residues" evidence="1">
    <location>
        <begin position="50"/>
        <end position="71"/>
    </location>
</feature>
<feature type="compositionally biased region" description="Polar residues" evidence="1">
    <location>
        <begin position="72"/>
        <end position="83"/>
    </location>
</feature>
<feature type="compositionally biased region" description="Low complexity" evidence="1">
    <location>
        <begin position="126"/>
        <end position="137"/>
    </location>
</feature>
<gene>
    <name evidence="2" type="ORF">AGERDE_LOCUS1145</name>
</gene>
<keyword evidence="3" id="KW-1185">Reference proteome</keyword>
<comment type="caution">
    <text evidence="2">The sequence shown here is derived from an EMBL/GenBank/DDBJ whole genome shotgun (WGS) entry which is preliminary data.</text>
</comment>
<protein>
    <submittedName>
        <fullName evidence="2">2690_t:CDS:1</fullName>
    </submittedName>
</protein>
<reference evidence="2" key="1">
    <citation type="submission" date="2021-06" db="EMBL/GenBank/DDBJ databases">
        <authorList>
            <person name="Kallberg Y."/>
            <person name="Tangrot J."/>
            <person name="Rosling A."/>
        </authorList>
    </citation>
    <scope>NUCLEOTIDE SEQUENCE</scope>
    <source>
        <strain evidence="2">MT106</strain>
    </source>
</reference>
<feature type="region of interest" description="Disordered" evidence="1">
    <location>
        <begin position="24"/>
        <end position="83"/>
    </location>
</feature>
<sequence length="162" mass="17898">MISGKSNRTELLCFRATDTYIPKSSIHSESPVCPQAQRDDPRGSSTLSPIEDHSDKESLQSKESLTHHEAESSCNTTGNDQNSELLCDTKTITIGNDQKTIVSCVLKNSYNFERAGYTDDVDSSDSESYSSESNSFDSESDSEDKPNLPIIRALQTPDYITM</sequence>
<organism evidence="2 3">
    <name type="scientific">Ambispora gerdemannii</name>
    <dbReference type="NCBI Taxonomy" id="144530"/>
    <lineage>
        <taxon>Eukaryota</taxon>
        <taxon>Fungi</taxon>
        <taxon>Fungi incertae sedis</taxon>
        <taxon>Mucoromycota</taxon>
        <taxon>Glomeromycotina</taxon>
        <taxon>Glomeromycetes</taxon>
        <taxon>Archaeosporales</taxon>
        <taxon>Ambisporaceae</taxon>
        <taxon>Ambispora</taxon>
    </lineage>
</organism>
<proteinExistence type="predicted"/>
<dbReference type="EMBL" id="CAJVPL010000074">
    <property type="protein sequence ID" value="CAG8442121.1"/>
    <property type="molecule type" value="Genomic_DNA"/>
</dbReference>
<accession>A0A9N8V923</accession>